<dbReference type="SUPFAM" id="SSF48371">
    <property type="entry name" value="ARM repeat"/>
    <property type="match status" value="1"/>
</dbReference>
<name>A0ABX8BQ88_9ACTN</name>
<accession>A0ABX8BQ88</accession>
<proteinExistence type="predicted"/>
<protein>
    <submittedName>
        <fullName evidence="1">HEAT repeat domain-containing protein</fullName>
    </submittedName>
</protein>
<dbReference type="Pfam" id="PF13646">
    <property type="entry name" value="HEAT_2"/>
    <property type="match status" value="1"/>
</dbReference>
<dbReference type="Proteomes" id="UP000676079">
    <property type="component" value="Chromosome"/>
</dbReference>
<reference evidence="1 2" key="1">
    <citation type="submission" date="2021-05" db="EMBL/GenBank/DDBJ databases">
        <title>Direct Submission.</title>
        <authorList>
            <person name="Li K."/>
            <person name="Gao J."/>
        </authorList>
    </citation>
    <scope>NUCLEOTIDE SEQUENCE [LARGE SCALE GENOMIC DNA]</scope>
    <source>
        <strain evidence="1 2">Mg02</strain>
    </source>
</reference>
<organism evidence="1 2">
    <name type="scientific">Nocardiopsis changdeensis</name>
    <dbReference type="NCBI Taxonomy" id="2831969"/>
    <lineage>
        <taxon>Bacteria</taxon>
        <taxon>Bacillati</taxon>
        <taxon>Actinomycetota</taxon>
        <taxon>Actinomycetes</taxon>
        <taxon>Streptosporangiales</taxon>
        <taxon>Nocardiopsidaceae</taxon>
        <taxon>Nocardiopsis</taxon>
    </lineage>
</organism>
<evidence type="ECO:0000313" key="2">
    <source>
        <dbReference type="Proteomes" id="UP000676079"/>
    </source>
</evidence>
<gene>
    <name evidence="1" type="ORF">KGD84_09120</name>
</gene>
<keyword evidence="2" id="KW-1185">Reference proteome</keyword>
<dbReference type="RefSeq" id="WP_220559824.1">
    <property type="nucleotide sequence ID" value="NZ_CP074133.1"/>
</dbReference>
<dbReference type="EMBL" id="CP074133">
    <property type="protein sequence ID" value="QUX24409.1"/>
    <property type="molecule type" value="Genomic_DNA"/>
</dbReference>
<dbReference type="InterPro" id="IPR016024">
    <property type="entry name" value="ARM-type_fold"/>
</dbReference>
<dbReference type="InterPro" id="IPR011989">
    <property type="entry name" value="ARM-like"/>
</dbReference>
<evidence type="ECO:0000313" key="1">
    <source>
        <dbReference type="EMBL" id="QUX24409.1"/>
    </source>
</evidence>
<dbReference type="Gene3D" id="1.25.10.10">
    <property type="entry name" value="Leucine-rich Repeat Variant"/>
    <property type="match status" value="1"/>
</dbReference>
<sequence length="265" mass="28490">MARFVHLAPAAAARRAARSGLRANPGRDGQRGVYCFPVLPSYTLTHQWLRELSRWKDARGMAAVHLLLPDGEPVLVGHYGGPGRRTTAAGAVGAVAALEDPRGWEVFVPRAVTAREVRAVRTVRRGVGWRYLPGAHGRPPCTCAGCPVRGAYGSRRLLERRPHPADGPWPPPRVLLERIDRASADGDAAALCAALEGFGHRRRGPVDRLLPLAGHPDPRVRSALVWAVCGWSTPGTGDLISLLAADPDPGVREAAGDVREIRGDR</sequence>